<reference evidence="6" key="1">
    <citation type="submission" date="2023-07" db="EMBL/GenBank/DDBJ databases">
        <authorList>
            <person name="Stuckert A."/>
        </authorList>
    </citation>
    <scope>NUCLEOTIDE SEQUENCE</scope>
</reference>
<dbReference type="Gene3D" id="4.10.740.10">
    <property type="entry name" value="Coagulation Factor IX"/>
    <property type="match status" value="1"/>
</dbReference>
<dbReference type="InterPro" id="IPR035972">
    <property type="entry name" value="GLA-like_dom_SF"/>
</dbReference>
<feature type="domain" description="Gla" evidence="5">
    <location>
        <begin position="53"/>
        <end position="99"/>
    </location>
</feature>
<dbReference type="Pfam" id="PF00594">
    <property type="entry name" value="Gla"/>
    <property type="match status" value="1"/>
</dbReference>
<evidence type="ECO:0000259" key="5">
    <source>
        <dbReference type="PROSITE" id="PS50998"/>
    </source>
</evidence>
<keyword evidence="3" id="KW-1133">Transmembrane helix</keyword>
<evidence type="ECO:0000313" key="7">
    <source>
        <dbReference type="Proteomes" id="UP001176940"/>
    </source>
</evidence>
<keyword evidence="3" id="KW-0472">Membrane</keyword>
<comment type="caution">
    <text evidence="6">The sequence shown here is derived from an EMBL/GenBank/DDBJ whole genome shotgun (WGS) entry which is preliminary data.</text>
</comment>
<gene>
    <name evidence="6" type="ORF">RIMI_LOCUS10642079</name>
</gene>
<feature type="region of interest" description="Disordered" evidence="2">
    <location>
        <begin position="149"/>
        <end position="183"/>
    </location>
</feature>
<name>A0ABN9LQH5_9NEOB</name>
<evidence type="ECO:0000313" key="6">
    <source>
        <dbReference type="EMBL" id="CAJ0944935.1"/>
    </source>
</evidence>
<proteinExistence type="predicted"/>
<dbReference type="EMBL" id="CAUEEQ010023225">
    <property type="protein sequence ID" value="CAJ0944935.1"/>
    <property type="molecule type" value="Genomic_DNA"/>
</dbReference>
<organism evidence="6 7">
    <name type="scientific">Ranitomeya imitator</name>
    <name type="common">mimic poison frog</name>
    <dbReference type="NCBI Taxonomy" id="111125"/>
    <lineage>
        <taxon>Eukaryota</taxon>
        <taxon>Metazoa</taxon>
        <taxon>Chordata</taxon>
        <taxon>Craniata</taxon>
        <taxon>Vertebrata</taxon>
        <taxon>Euteleostomi</taxon>
        <taxon>Amphibia</taxon>
        <taxon>Batrachia</taxon>
        <taxon>Anura</taxon>
        <taxon>Neobatrachia</taxon>
        <taxon>Hyloidea</taxon>
        <taxon>Dendrobatidae</taxon>
        <taxon>Dendrobatinae</taxon>
        <taxon>Ranitomeya</taxon>
    </lineage>
</organism>
<dbReference type="Proteomes" id="UP001176940">
    <property type="component" value="Unassembled WGS sequence"/>
</dbReference>
<evidence type="ECO:0000256" key="4">
    <source>
        <dbReference type="SAM" id="SignalP"/>
    </source>
</evidence>
<protein>
    <recommendedName>
        <fullName evidence="5">Gla domain-containing protein</fullName>
    </recommendedName>
</protein>
<evidence type="ECO:0000256" key="2">
    <source>
        <dbReference type="SAM" id="MobiDB-lite"/>
    </source>
</evidence>
<sequence length="287" mass="31883">MWWAGCFLLFQAFVVTTGNTDESRMLSALKSGSAGVFLEDEDANSFFTRKLLYNSWDFELFTPGNLERECNEEVCNYEEARECFEDDQKTKDFWKTYAHNGQGGNTGNSPSVDIAGLVAGLVGGLVLLVMMGVLIMYCVRYKAKERTRHGRPPVHLTSNTPLPEALPLTTPPLPEPTAPGLPSYEEALEASGTYDAPPPPYQRFCQIKSAQLKLPTPRALRPPLEGAECALRLHLYTMGLLIKAELNDETSTSMKDDGDYPTGHSFLLFLAVVLQLEKKRGHMCPIL</sequence>
<evidence type="ECO:0000256" key="1">
    <source>
        <dbReference type="ARBA" id="ARBA00023157"/>
    </source>
</evidence>
<dbReference type="PROSITE" id="PS00011">
    <property type="entry name" value="GLA_1"/>
    <property type="match status" value="1"/>
</dbReference>
<feature type="transmembrane region" description="Helical" evidence="3">
    <location>
        <begin position="114"/>
        <end position="139"/>
    </location>
</feature>
<dbReference type="PROSITE" id="PS50998">
    <property type="entry name" value="GLA_2"/>
    <property type="match status" value="1"/>
</dbReference>
<dbReference type="PRINTS" id="PR00001">
    <property type="entry name" value="GLABLOOD"/>
</dbReference>
<dbReference type="InterPro" id="IPR017857">
    <property type="entry name" value="Coagulation_fac-like_Gla_dom"/>
</dbReference>
<keyword evidence="4" id="KW-0732">Signal</keyword>
<dbReference type="PANTHER" id="PTHR24278:SF38">
    <property type="entry name" value="TRANSMEMBRANE GAMMA-CARBOXYGLUTAMIC ACID PROTEIN 4"/>
    <property type="match status" value="1"/>
</dbReference>
<dbReference type="InterPro" id="IPR000294">
    <property type="entry name" value="GLA_domain"/>
</dbReference>
<dbReference type="SMART" id="SM00069">
    <property type="entry name" value="GLA"/>
    <property type="match status" value="1"/>
</dbReference>
<dbReference type="InterPro" id="IPR050442">
    <property type="entry name" value="Peptidase_S1_coag_factors"/>
</dbReference>
<feature type="non-terminal residue" evidence="6">
    <location>
        <position position="287"/>
    </location>
</feature>
<evidence type="ECO:0000256" key="3">
    <source>
        <dbReference type="SAM" id="Phobius"/>
    </source>
</evidence>
<keyword evidence="1" id="KW-1015">Disulfide bond</keyword>
<keyword evidence="3" id="KW-0812">Transmembrane</keyword>
<feature type="chain" id="PRO_5046138386" description="Gla domain-containing protein" evidence="4">
    <location>
        <begin position="19"/>
        <end position="287"/>
    </location>
</feature>
<dbReference type="PANTHER" id="PTHR24278">
    <property type="entry name" value="COAGULATION FACTOR"/>
    <property type="match status" value="1"/>
</dbReference>
<accession>A0ABN9LQH5</accession>
<keyword evidence="7" id="KW-1185">Reference proteome</keyword>
<dbReference type="SUPFAM" id="SSF57630">
    <property type="entry name" value="GLA-domain"/>
    <property type="match status" value="1"/>
</dbReference>
<feature type="compositionally biased region" description="Pro residues" evidence="2">
    <location>
        <begin position="169"/>
        <end position="179"/>
    </location>
</feature>
<feature type="signal peptide" evidence="4">
    <location>
        <begin position="1"/>
        <end position="18"/>
    </location>
</feature>